<name>A0A6C0KEB2_9ZZZZ</name>
<dbReference type="EMBL" id="MN740860">
    <property type="protein sequence ID" value="QHU15476.1"/>
    <property type="molecule type" value="Genomic_DNA"/>
</dbReference>
<dbReference type="AlphaFoldDB" id="A0A6C0KEB2"/>
<accession>A0A6C0KEB2</accession>
<proteinExistence type="predicted"/>
<evidence type="ECO:0000313" key="1">
    <source>
        <dbReference type="EMBL" id="QHU15476.1"/>
    </source>
</evidence>
<organism evidence="1">
    <name type="scientific">viral metagenome</name>
    <dbReference type="NCBI Taxonomy" id="1070528"/>
    <lineage>
        <taxon>unclassified sequences</taxon>
        <taxon>metagenomes</taxon>
        <taxon>organismal metagenomes</taxon>
    </lineage>
</organism>
<reference evidence="1" key="1">
    <citation type="journal article" date="2020" name="Nature">
        <title>Giant virus diversity and host interactions through global metagenomics.</title>
        <authorList>
            <person name="Schulz F."/>
            <person name="Roux S."/>
            <person name="Paez-Espino D."/>
            <person name="Jungbluth S."/>
            <person name="Walsh D.A."/>
            <person name="Denef V.J."/>
            <person name="McMahon K.D."/>
            <person name="Konstantinidis K.T."/>
            <person name="Eloe-Fadrosh E.A."/>
            <person name="Kyrpides N.C."/>
            <person name="Woyke T."/>
        </authorList>
    </citation>
    <scope>NUCLEOTIDE SEQUENCE</scope>
    <source>
        <strain evidence="1">GVMAG-S-1103017-68</strain>
    </source>
</reference>
<sequence>MTFAPHLYVASCTTGVKIGRSSNPEARVKTLTGTIRCHNRDGGVGMKLESVFRNRGHLEKDVVWGMRKVYGDGPGGEWFEAQGCSMASVLRTVGRYVHRCDRIRARAPKHITKSRGVAKAPRLRRFRGARRAPVATKRFVP</sequence>
<protein>
    <submittedName>
        <fullName evidence="1">Uncharacterized protein</fullName>
    </submittedName>
</protein>